<dbReference type="AlphaFoldDB" id="A0A7K1V4T1"/>
<protein>
    <submittedName>
        <fullName evidence="2">Uncharacterized protein</fullName>
    </submittedName>
</protein>
<keyword evidence="1" id="KW-0812">Transmembrane</keyword>
<proteinExistence type="predicted"/>
<comment type="caution">
    <text evidence="2">The sequence shown here is derived from an EMBL/GenBank/DDBJ whole genome shotgun (WGS) entry which is preliminary data.</text>
</comment>
<keyword evidence="1" id="KW-0472">Membrane</keyword>
<evidence type="ECO:0000256" key="1">
    <source>
        <dbReference type="SAM" id="Phobius"/>
    </source>
</evidence>
<evidence type="ECO:0000313" key="3">
    <source>
        <dbReference type="Proteomes" id="UP000466794"/>
    </source>
</evidence>
<evidence type="ECO:0000313" key="2">
    <source>
        <dbReference type="EMBL" id="MVU81547.1"/>
    </source>
</evidence>
<dbReference type="InterPro" id="IPR046492">
    <property type="entry name" value="DUF6585"/>
</dbReference>
<sequence length="221" mass="24614">MIAAVLTPLAVIGYAAKTGWADFVAMGATVFAALFVLTGLGSLRYRGRNRAVRLDLFESGFVATRGEGLRVVRYANTAVRQRIVHYVRTNETYYRYWVTDINGATLLLRENFVDPQQWGPAIQVGVTDVQWPDVWADLESGRRVEFGSLWLSNTEIGSDRYSEPWAEIKQIKIAPNRIRIDVEGKPGLPGPATETVPNVYLFRAVADRLCSIHGRAGVVTQ</sequence>
<accession>A0A7K1V4T1</accession>
<name>A0A7K1V4T1_9NOCA</name>
<dbReference type="EMBL" id="WRPP01000006">
    <property type="protein sequence ID" value="MVU81547.1"/>
    <property type="molecule type" value="Genomic_DNA"/>
</dbReference>
<dbReference type="Pfam" id="PF20226">
    <property type="entry name" value="DUF6585"/>
    <property type="match status" value="1"/>
</dbReference>
<keyword evidence="1" id="KW-1133">Transmembrane helix</keyword>
<organism evidence="2 3">
    <name type="scientific">Nocardia terrae</name>
    <dbReference type="NCBI Taxonomy" id="2675851"/>
    <lineage>
        <taxon>Bacteria</taxon>
        <taxon>Bacillati</taxon>
        <taxon>Actinomycetota</taxon>
        <taxon>Actinomycetes</taxon>
        <taxon>Mycobacteriales</taxon>
        <taxon>Nocardiaceae</taxon>
        <taxon>Nocardia</taxon>
    </lineage>
</organism>
<gene>
    <name evidence="2" type="ORF">GPX89_30440</name>
</gene>
<reference evidence="2 3" key="1">
    <citation type="submission" date="2019-12" db="EMBL/GenBank/DDBJ databases">
        <title>Nocardia sp. nov. ET3-3 isolated from soil.</title>
        <authorList>
            <person name="Kanchanasin P."/>
            <person name="Tanasupawat S."/>
            <person name="Yuki M."/>
            <person name="Kudo T."/>
        </authorList>
    </citation>
    <scope>NUCLEOTIDE SEQUENCE [LARGE SCALE GENOMIC DNA]</scope>
    <source>
        <strain evidence="2 3">ET3-3</strain>
    </source>
</reference>
<dbReference type="Proteomes" id="UP000466794">
    <property type="component" value="Unassembled WGS sequence"/>
</dbReference>
<keyword evidence="3" id="KW-1185">Reference proteome</keyword>
<feature type="transmembrane region" description="Helical" evidence="1">
    <location>
        <begin position="25"/>
        <end position="43"/>
    </location>
</feature>